<dbReference type="EMBL" id="BQKC01000001">
    <property type="protein sequence ID" value="GJM54551.1"/>
    <property type="molecule type" value="Genomic_DNA"/>
</dbReference>
<comment type="caution">
    <text evidence="1">The sequence shown here is derived from an EMBL/GenBank/DDBJ whole genome shotgun (WGS) entry which is preliminary data.</text>
</comment>
<name>A0AAV5B1Q9_9ACTN</name>
<evidence type="ECO:0000313" key="2">
    <source>
        <dbReference type="Proteomes" id="UP001055025"/>
    </source>
</evidence>
<protein>
    <recommendedName>
        <fullName evidence="3">Methionine synthase</fullName>
    </recommendedName>
</protein>
<accession>A0AAV5B1Q9</accession>
<gene>
    <name evidence="1" type="ORF">ATOP_02060</name>
</gene>
<dbReference type="Proteomes" id="UP001055025">
    <property type="component" value="Unassembled WGS sequence"/>
</dbReference>
<proteinExistence type="predicted"/>
<evidence type="ECO:0008006" key="3">
    <source>
        <dbReference type="Google" id="ProtNLM"/>
    </source>
</evidence>
<sequence length="295" mass="28814">MADVGDLSVAQALAALLETGVDEASLDADRASAAVFAGRLGGSGRPVTLSGDLDRALGTDLPDGLWCLCEPETVAAAQALDVACGAEAAVTATRAPLVRLLDEVTDPAELRSVGRAAGHLALRAPAPFAVGAVGLAGSRSVDPGRLNDGVRALCGGFVEAGLHGVLFEDAPNGAVGFGAVRAASAAGLPVAALADHGALPDDRLLALTIAALAASGACCVGVSSVPWDDLDGVARRVAAAASRCDVSGAVVADVPAGEPVGEWPLSAVEGLGLLGVRGAPLAEAADLWASLAAGG</sequence>
<dbReference type="InterPro" id="IPR036589">
    <property type="entry name" value="HCY_dom_sf"/>
</dbReference>
<keyword evidence="2" id="KW-1185">Reference proteome</keyword>
<dbReference type="Gene3D" id="3.20.20.330">
    <property type="entry name" value="Homocysteine-binding-like domain"/>
    <property type="match status" value="1"/>
</dbReference>
<organism evidence="1 2">
    <name type="scientific">Granulimonas faecalis</name>
    <dbReference type="NCBI Taxonomy" id="2894155"/>
    <lineage>
        <taxon>Bacteria</taxon>
        <taxon>Bacillati</taxon>
        <taxon>Actinomycetota</taxon>
        <taxon>Coriobacteriia</taxon>
        <taxon>Coriobacteriales</taxon>
        <taxon>Kribbibacteriaceae</taxon>
        <taxon>Granulimonas</taxon>
    </lineage>
</organism>
<reference evidence="1" key="1">
    <citation type="journal article" date="2022" name="Int. J. Syst. Evol. Microbiol.">
        <title>Granulimonas faecalis gen. nov., sp. nov., and Leptogranulimonas caecicola gen. nov., sp. nov., novel lactate-producing Atopobiaceae bacteria isolated from mouse intestines, and an emended description of the family Atopobiaceae.</title>
        <authorList>
            <person name="Morinaga K."/>
            <person name="Kusada H."/>
            <person name="Sakamoto S."/>
            <person name="Murakami T."/>
            <person name="Toyoda A."/>
            <person name="Mori H."/>
            <person name="Meng X.Y."/>
            <person name="Takashino M."/>
            <person name="Murotomi K."/>
            <person name="Tamaki H."/>
        </authorList>
    </citation>
    <scope>NUCLEOTIDE SEQUENCE</scope>
    <source>
        <strain evidence="1">OPF53</strain>
    </source>
</reference>
<dbReference type="SUPFAM" id="SSF82282">
    <property type="entry name" value="Homocysteine S-methyltransferase"/>
    <property type="match status" value="1"/>
</dbReference>
<evidence type="ECO:0000313" key="1">
    <source>
        <dbReference type="EMBL" id="GJM54551.1"/>
    </source>
</evidence>
<dbReference type="RefSeq" id="WP_251164237.1">
    <property type="nucleotide sequence ID" value="NZ_BQKC01000001.1"/>
</dbReference>
<dbReference type="AlphaFoldDB" id="A0AAV5B1Q9"/>